<organism evidence="2 3">
    <name type="scientific">Nephila pilipes</name>
    <name type="common">Giant wood spider</name>
    <name type="synonym">Nephila maculata</name>
    <dbReference type="NCBI Taxonomy" id="299642"/>
    <lineage>
        <taxon>Eukaryota</taxon>
        <taxon>Metazoa</taxon>
        <taxon>Ecdysozoa</taxon>
        <taxon>Arthropoda</taxon>
        <taxon>Chelicerata</taxon>
        <taxon>Arachnida</taxon>
        <taxon>Araneae</taxon>
        <taxon>Araneomorphae</taxon>
        <taxon>Entelegynae</taxon>
        <taxon>Araneoidea</taxon>
        <taxon>Nephilidae</taxon>
        <taxon>Nephila</taxon>
    </lineage>
</organism>
<feature type="transmembrane region" description="Helical" evidence="1">
    <location>
        <begin position="229"/>
        <end position="255"/>
    </location>
</feature>
<keyword evidence="1" id="KW-0812">Transmembrane</keyword>
<keyword evidence="1" id="KW-1133">Transmembrane helix</keyword>
<proteinExistence type="predicted"/>
<feature type="transmembrane region" description="Helical" evidence="1">
    <location>
        <begin position="121"/>
        <end position="139"/>
    </location>
</feature>
<reference evidence="2" key="1">
    <citation type="submission" date="2020-08" db="EMBL/GenBank/DDBJ databases">
        <title>Multicomponent nature underlies the extraordinary mechanical properties of spider dragline silk.</title>
        <authorList>
            <person name="Kono N."/>
            <person name="Nakamura H."/>
            <person name="Mori M."/>
            <person name="Yoshida Y."/>
            <person name="Ohtoshi R."/>
            <person name="Malay A.D."/>
            <person name="Moran D.A.P."/>
            <person name="Tomita M."/>
            <person name="Numata K."/>
            <person name="Arakawa K."/>
        </authorList>
    </citation>
    <scope>NUCLEOTIDE SEQUENCE</scope>
</reference>
<feature type="transmembrane region" description="Helical" evidence="1">
    <location>
        <begin position="333"/>
        <end position="353"/>
    </location>
</feature>
<keyword evidence="1" id="KW-0472">Membrane</keyword>
<dbReference type="AlphaFoldDB" id="A0A8X6PVY1"/>
<evidence type="ECO:0000313" key="3">
    <source>
        <dbReference type="Proteomes" id="UP000887013"/>
    </source>
</evidence>
<feature type="transmembrane region" description="Helical" evidence="1">
    <location>
        <begin position="182"/>
        <end position="203"/>
    </location>
</feature>
<evidence type="ECO:0000313" key="2">
    <source>
        <dbReference type="EMBL" id="GFT88237.1"/>
    </source>
</evidence>
<name>A0A8X6PVY1_NEPPI</name>
<dbReference type="OrthoDB" id="6418194at2759"/>
<protein>
    <recommendedName>
        <fullName evidence="4">Gustatory receptor</fullName>
    </recommendedName>
</protein>
<sequence length="355" mass="41598">MNSKNKVFGDTEIKNILKPINILFRVSCLDLNQASRKFWTILLILYNIVCAVILISKLLCLKPNFYWGKVTKIGLQMAQLLLWWIIRVRRKNIQTLIRKLESLKAGLDFRDYKKLMVLSKLTVYGVLIVIFLKPSVRIWNSIRKPDLKKICLLLQVNATLEIKHKINFVFFEFFSSYVETCITYATVIFYSMFCVTFALCLKFKMRSRSQTHRIYLKTLQIFEKFEETFSIMVFIVFAVLLLRIFRNLVAAVFVYNKFNTLPLNDSTVQIMLDVFLAFAIVFSAESIQNNANVLRQSLFSCSNSPYNFSFLSAQYVKISEDRKRLRLTAWNTFVVRKSLLLTLAGWIFTYVVILL</sequence>
<evidence type="ECO:0000256" key="1">
    <source>
        <dbReference type="SAM" id="Phobius"/>
    </source>
</evidence>
<gene>
    <name evidence="2" type="primary">AVEN_103172_1</name>
    <name evidence="2" type="ORF">NPIL_331221</name>
</gene>
<dbReference type="Proteomes" id="UP000887013">
    <property type="component" value="Unassembled WGS sequence"/>
</dbReference>
<accession>A0A8X6PVY1</accession>
<keyword evidence="3" id="KW-1185">Reference proteome</keyword>
<feature type="transmembrane region" description="Helical" evidence="1">
    <location>
        <begin position="267"/>
        <end position="287"/>
    </location>
</feature>
<comment type="caution">
    <text evidence="2">The sequence shown here is derived from an EMBL/GenBank/DDBJ whole genome shotgun (WGS) entry which is preliminary data.</text>
</comment>
<evidence type="ECO:0008006" key="4">
    <source>
        <dbReference type="Google" id="ProtNLM"/>
    </source>
</evidence>
<feature type="transmembrane region" description="Helical" evidence="1">
    <location>
        <begin position="38"/>
        <end position="59"/>
    </location>
</feature>
<dbReference type="EMBL" id="BMAW01024533">
    <property type="protein sequence ID" value="GFT88237.1"/>
    <property type="molecule type" value="Genomic_DNA"/>
</dbReference>